<accession>A0ABR2KZB9</accession>
<reference evidence="2 3" key="1">
    <citation type="submission" date="2024-04" db="EMBL/GenBank/DDBJ databases">
        <title>Tritrichomonas musculus Genome.</title>
        <authorList>
            <person name="Alves-Ferreira E."/>
            <person name="Grigg M."/>
            <person name="Lorenzi H."/>
            <person name="Galac M."/>
        </authorList>
    </citation>
    <scope>NUCLEOTIDE SEQUENCE [LARGE SCALE GENOMIC DNA]</scope>
    <source>
        <strain evidence="2 3">EAF2021</strain>
    </source>
</reference>
<gene>
    <name evidence="2" type="ORF">M9Y10_014370</name>
</gene>
<protein>
    <submittedName>
        <fullName evidence="2">Uncharacterized protein</fullName>
    </submittedName>
</protein>
<sequence>MDSTLLFLKEEANRIRKLQVDNFYLNTTDPINISIKSFLDLFNIIIVSKDKDLILGFCFSLAPFISNNHIMIKSKYSHDIWTNYITFSEVITEPIQIFGFCEGVLATSFYCLSIDQSFLDFLLDSKPHPCKNLKASLLASLYSDLPFDFVPFNSKILLPTITEYFKEAIPIQCILNVYLADLLNFTSEELKSYPDFEYNLWSSIYRSISDDFSCFSSLSHPFIKFRRMNENFFSKSCDFISQKIEEIEKNSYDDVNMKRLIPLALLLPFFSSEDVEKFMRKVIPIVSLYIARARKIPKELTSALNESKDLMVVYSVAMKLYSICTVFLETEFYPAVVYFLSIYLSEFSAHYWQCCLPAIHKFADGLDSSYPIKFPLAFAFYENSNLIHESSHKEKETTNERNHHHTKESGDECNHHQHEEGGSEKCCQCHEGSDDNEHGEVCGCCHHSHECCGCGDAECSENSEFDTRQMHLQISLVVKERVIPALFKVSVSQNSSDVHWAFKAIRSLLDSSYVESFPSLSSLFEHYSLKPEANITSESLLCHHHFYKFLCHYIEAVKSNESQLSEAVNFTNSQLAFISSSNEKSFYLVKADFCNLIQIICNIDSSNVNKFYDYAMSLSNELLSSDYSKSFVSAFQLASLIYTHKDKIEGKKNESKYQPFIEKVLKICKSEVHSNSMVKKEIHSNYTENNLNSFVKSEVVKQLHFFDFVKFSDISEIVKNFFEKAENELNLAGLQIIDEYLKKYITDKDKNPREALDLIVIPFIDAISTLLKSSKSEKVVNKSFSILTTILDSFSQEKEKINVQNILENVIRATLLGRLRLFDHLMCYNYSFLQPDFKFFSFSSHFIVKYPKSAVSKNLVDDFSLWILRISNNVIPKLLKVLEIALAMKIIDSQEITVLSAAVISRINEDNWKLKLVEPSVLFLLKLKQKFQANFPLNSLLVCLEKVWEENQDDNPKIIHFLLPVFLQIFAEKSFNISGDFLVFHDISTIIAAESFDFNYPEIVNSYIQMYQNKIPFESFDKCSSIVFTHFLTKDNSTLIDIGFSIDSLKIMHTYLKQMFKNNKSTERFIENYFAKNQVVMDRIKYIKKSPKLPEF</sequence>
<dbReference type="InterPro" id="IPR016024">
    <property type="entry name" value="ARM-type_fold"/>
</dbReference>
<organism evidence="2 3">
    <name type="scientific">Tritrichomonas musculus</name>
    <dbReference type="NCBI Taxonomy" id="1915356"/>
    <lineage>
        <taxon>Eukaryota</taxon>
        <taxon>Metamonada</taxon>
        <taxon>Parabasalia</taxon>
        <taxon>Tritrichomonadida</taxon>
        <taxon>Tritrichomonadidae</taxon>
        <taxon>Tritrichomonas</taxon>
    </lineage>
</organism>
<comment type="caution">
    <text evidence="2">The sequence shown here is derived from an EMBL/GenBank/DDBJ whole genome shotgun (WGS) entry which is preliminary data.</text>
</comment>
<dbReference type="EMBL" id="JAPFFF010000002">
    <property type="protein sequence ID" value="KAK8896470.1"/>
    <property type="molecule type" value="Genomic_DNA"/>
</dbReference>
<feature type="region of interest" description="Disordered" evidence="1">
    <location>
        <begin position="391"/>
        <end position="416"/>
    </location>
</feature>
<evidence type="ECO:0000256" key="1">
    <source>
        <dbReference type="SAM" id="MobiDB-lite"/>
    </source>
</evidence>
<evidence type="ECO:0000313" key="2">
    <source>
        <dbReference type="EMBL" id="KAK8896470.1"/>
    </source>
</evidence>
<name>A0ABR2KZB9_9EUKA</name>
<evidence type="ECO:0000313" key="3">
    <source>
        <dbReference type="Proteomes" id="UP001470230"/>
    </source>
</evidence>
<keyword evidence="3" id="KW-1185">Reference proteome</keyword>
<proteinExistence type="predicted"/>
<dbReference type="SUPFAM" id="SSF48371">
    <property type="entry name" value="ARM repeat"/>
    <property type="match status" value="1"/>
</dbReference>
<dbReference type="Proteomes" id="UP001470230">
    <property type="component" value="Unassembled WGS sequence"/>
</dbReference>